<dbReference type="AlphaFoldDB" id="A0A9W4U155"/>
<sequence length="99" mass="10919">MRFDNSGNVREHLPSNAAHSIVVILLGLYPPHYAFAGIPSAVPLIHPFHLNSNQHTRAQLLLPGQTNTRLPMTHAPAPTQPPHPRTRKQTTKVANKVTI</sequence>
<gene>
    <name evidence="2" type="ORF">PDIGIT_LOCUS128</name>
</gene>
<reference evidence="2" key="1">
    <citation type="submission" date="2023-01" db="EMBL/GenBank/DDBJ databases">
        <authorList>
            <person name="Van Ghelder C."/>
            <person name="Rancurel C."/>
        </authorList>
    </citation>
    <scope>NUCLEOTIDE SEQUENCE</scope>
    <source>
        <strain evidence="2">CNCM I-4278</strain>
    </source>
</reference>
<dbReference type="Proteomes" id="UP001152607">
    <property type="component" value="Unassembled WGS sequence"/>
</dbReference>
<feature type="region of interest" description="Disordered" evidence="1">
    <location>
        <begin position="67"/>
        <end position="99"/>
    </location>
</feature>
<dbReference type="EMBL" id="CAOQHR010000001">
    <property type="protein sequence ID" value="CAI6228662.1"/>
    <property type="molecule type" value="Genomic_DNA"/>
</dbReference>
<evidence type="ECO:0000313" key="2">
    <source>
        <dbReference type="EMBL" id="CAI6228662.1"/>
    </source>
</evidence>
<organism evidence="2 3">
    <name type="scientific">Periconia digitata</name>
    <dbReference type="NCBI Taxonomy" id="1303443"/>
    <lineage>
        <taxon>Eukaryota</taxon>
        <taxon>Fungi</taxon>
        <taxon>Dikarya</taxon>
        <taxon>Ascomycota</taxon>
        <taxon>Pezizomycotina</taxon>
        <taxon>Dothideomycetes</taxon>
        <taxon>Pleosporomycetidae</taxon>
        <taxon>Pleosporales</taxon>
        <taxon>Massarineae</taxon>
        <taxon>Periconiaceae</taxon>
        <taxon>Periconia</taxon>
    </lineage>
</organism>
<proteinExistence type="predicted"/>
<name>A0A9W4U155_9PLEO</name>
<accession>A0A9W4U155</accession>
<comment type="caution">
    <text evidence="2">The sequence shown here is derived from an EMBL/GenBank/DDBJ whole genome shotgun (WGS) entry which is preliminary data.</text>
</comment>
<evidence type="ECO:0000256" key="1">
    <source>
        <dbReference type="SAM" id="MobiDB-lite"/>
    </source>
</evidence>
<protein>
    <submittedName>
        <fullName evidence="2">Uncharacterized protein</fullName>
    </submittedName>
</protein>
<evidence type="ECO:0000313" key="3">
    <source>
        <dbReference type="Proteomes" id="UP001152607"/>
    </source>
</evidence>
<keyword evidence="3" id="KW-1185">Reference proteome</keyword>